<organism evidence="2">
    <name type="scientific">Oryza sativa subsp. indica</name>
    <name type="common">Rice</name>
    <dbReference type="NCBI Taxonomy" id="39946"/>
    <lineage>
        <taxon>Eukaryota</taxon>
        <taxon>Viridiplantae</taxon>
        <taxon>Streptophyta</taxon>
        <taxon>Embryophyta</taxon>
        <taxon>Tracheophyta</taxon>
        <taxon>Spermatophyta</taxon>
        <taxon>Magnoliopsida</taxon>
        <taxon>Liliopsida</taxon>
        <taxon>Poales</taxon>
        <taxon>Poaceae</taxon>
        <taxon>BOP clade</taxon>
        <taxon>Oryzoideae</taxon>
        <taxon>Oryzeae</taxon>
        <taxon>Oryzinae</taxon>
        <taxon>Oryza</taxon>
        <taxon>Oryza sativa</taxon>
    </lineage>
</organism>
<feature type="compositionally biased region" description="Basic residues" evidence="1">
    <location>
        <begin position="29"/>
        <end position="45"/>
    </location>
</feature>
<protein>
    <submittedName>
        <fullName evidence="2">Uncharacterized protein</fullName>
    </submittedName>
</protein>
<feature type="region of interest" description="Disordered" evidence="1">
    <location>
        <begin position="1"/>
        <end position="48"/>
    </location>
</feature>
<dbReference type="EMBL" id="MW427595">
    <property type="protein sequence ID" value="QWW20802.1"/>
    <property type="molecule type" value="Genomic_DNA"/>
</dbReference>
<reference evidence="2" key="1">
    <citation type="journal article" date="2021" name="Rice">
        <title>Xa7, a Small Orphan Gene Harboring Promoter Trap for AvrXa7, Leads to the Durable Resistance to Xanthomonas oryzae Pv. oryzae.</title>
        <authorList>
            <person name="Wang C."/>
            <person name="Chen S."/>
            <person name="Feng A."/>
            <person name="Su J."/>
            <person name="Wang W."/>
            <person name="Feng J."/>
            <person name="Chen B."/>
            <person name="Zhang M."/>
            <person name="Yang J."/>
            <person name="Zeng L."/>
            <person name="Zhu X."/>
        </authorList>
    </citation>
    <scope>NUCLEOTIDE SEQUENCE</scope>
</reference>
<dbReference type="AlphaFoldDB" id="A0A8F3AF43"/>
<gene>
    <name evidence="2" type="ORF">Xa7_IRBB7.9</name>
</gene>
<proteinExistence type="predicted"/>
<evidence type="ECO:0000256" key="1">
    <source>
        <dbReference type="SAM" id="MobiDB-lite"/>
    </source>
</evidence>
<evidence type="ECO:0000313" key="2">
    <source>
        <dbReference type="EMBL" id="QWW20802.1"/>
    </source>
</evidence>
<name>A0A8F3AF43_ORYSI</name>
<sequence>MASGAVRLSPGRAHDPSRPPSPARGCKTPARRRLAPASPHWRHRRPEAADLAPSCVDLAPLRADRDGAVPAEEVAQIVVGIVSTSRLPLLLAAESHSSPSPPPLASLSLPLSCRRRLQGMEGEIFLVGTVSTGHARAQRAPSVAFPCQKRARDAFHRGGTAPTIKQTATYGERYGDDLGLHIGDGLKVLVVTRKTVRK</sequence>
<accession>A0A8F3AF43</accession>